<protein>
    <submittedName>
        <fullName evidence="8">Alkylation response protein AidB-like acyl-CoA dehydrogenase</fullName>
    </submittedName>
</protein>
<dbReference type="InterPro" id="IPR037069">
    <property type="entry name" value="AcylCoA_DH/ox_N_sf"/>
</dbReference>
<keyword evidence="4" id="KW-0274">FAD</keyword>
<dbReference type="CDD" id="cd00567">
    <property type="entry name" value="ACAD"/>
    <property type="match status" value="1"/>
</dbReference>
<dbReference type="PANTHER" id="PTHR43884">
    <property type="entry name" value="ACYL-COA DEHYDROGENASE"/>
    <property type="match status" value="1"/>
</dbReference>
<evidence type="ECO:0000256" key="2">
    <source>
        <dbReference type="ARBA" id="ARBA00009347"/>
    </source>
</evidence>
<feature type="domain" description="Acyl-CoA oxidase/dehydrogenase middle" evidence="6">
    <location>
        <begin position="119"/>
        <end position="212"/>
    </location>
</feature>
<evidence type="ECO:0000259" key="5">
    <source>
        <dbReference type="Pfam" id="PF00441"/>
    </source>
</evidence>
<comment type="caution">
    <text evidence="8">The sequence shown here is derived from an EMBL/GenBank/DDBJ whole genome shotgun (WGS) entry which is preliminary data.</text>
</comment>
<feature type="domain" description="Acyl-CoA dehydrogenase/oxidase N-terminal" evidence="7">
    <location>
        <begin position="7"/>
        <end position="116"/>
    </location>
</feature>
<dbReference type="Pfam" id="PF02770">
    <property type="entry name" value="Acyl-CoA_dh_M"/>
    <property type="match status" value="1"/>
</dbReference>
<dbReference type="Pfam" id="PF02771">
    <property type="entry name" value="Acyl-CoA_dh_N"/>
    <property type="match status" value="1"/>
</dbReference>
<evidence type="ECO:0000259" key="7">
    <source>
        <dbReference type="Pfam" id="PF02771"/>
    </source>
</evidence>
<dbReference type="Gene3D" id="2.40.110.10">
    <property type="entry name" value="Butyryl-CoA Dehydrogenase, subunit A, domain 2"/>
    <property type="match status" value="1"/>
</dbReference>
<comment type="similarity">
    <text evidence="2">Belongs to the acyl-CoA dehydrogenase family.</text>
</comment>
<dbReference type="InterPro" id="IPR036250">
    <property type="entry name" value="AcylCo_DH-like_C"/>
</dbReference>
<gene>
    <name evidence="8" type="ORF">BX591_10189</name>
</gene>
<dbReference type="SUPFAM" id="SSF47203">
    <property type="entry name" value="Acyl-CoA dehydrogenase C-terminal domain-like"/>
    <property type="match status" value="1"/>
</dbReference>
<dbReference type="AlphaFoldDB" id="A0A329CWF5"/>
<dbReference type="RefSeq" id="WP_111928805.1">
    <property type="nucleotide sequence ID" value="NZ_CADFFP010000004.1"/>
</dbReference>
<dbReference type="OrthoDB" id="3398889at2"/>
<keyword evidence="3" id="KW-0285">Flavoprotein</keyword>
<dbReference type="EMBL" id="QLTK01000001">
    <property type="protein sequence ID" value="RAS38760.1"/>
    <property type="molecule type" value="Genomic_DNA"/>
</dbReference>
<dbReference type="GO" id="GO:0050660">
    <property type="term" value="F:flavin adenine dinucleotide binding"/>
    <property type="evidence" value="ECO:0007669"/>
    <property type="project" value="InterPro"/>
</dbReference>
<comment type="cofactor">
    <cofactor evidence="1">
        <name>FAD</name>
        <dbReference type="ChEBI" id="CHEBI:57692"/>
    </cofactor>
</comment>
<dbReference type="PANTHER" id="PTHR43884:SF12">
    <property type="entry name" value="ISOVALERYL-COA DEHYDROGENASE, MITOCHONDRIAL-RELATED"/>
    <property type="match status" value="1"/>
</dbReference>
<dbReference type="InterPro" id="IPR046373">
    <property type="entry name" value="Acyl-CoA_Oxase/DH_mid-dom_sf"/>
</dbReference>
<dbReference type="InterPro" id="IPR009100">
    <property type="entry name" value="AcylCoA_DH/oxidase_NM_dom_sf"/>
</dbReference>
<dbReference type="Proteomes" id="UP000248918">
    <property type="component" value="Unassembled WGS sequence"/>
</dbReference>
<accession>A0A329CWF5</accession>
<dbReference type="InterPro" id="IPR006091">
    <property type="entry name" value="Acyl-CoA_Oxase/DH_mid-dom"/>
</dbReference>
<dbReference type="InterPro" id="IPR009075">
    <property type="entry name" value="AcylCo_DH/oxidase_C"/>
</dbReference>
<feature type="domain" description="Acyl-CoA dehydrogenase/oxidase C-terminal" evidence="5">
    <location>
        <begin position="226"/>
        <end position="372"/>
    </location>
</feature>
<dbReference type="Gene3D" id="1.10.540.10">
    <property type="entry name" value="Acyl-CoA dehydrogenase/oxidase, N-terminal domain"/>
    <property type="match status" value="1"/>
</dbReference>
<evidence type="ECO:0000313" key="8">
    <source>
        <dbReference type="EMBL" id="RAS38760.1"/>
    </source>
</evidence>
<evidence type="ECO:0000256" key="4">
    <source>
        <dbReference type="ARBA" id="ARBA00022827"/>
    </source>
</evidence>
<evidence type="ECO:0000313" key="9">
    <source>
        <dbReference type="Proteomes" id="UP000248918"/>
    </source>
</evidence>
<evidence type="ECO:0000256" key="3">
    <source>
        <dbReference type="ARBA" id="ARBA00022630"/>
    </source>
</evidence>
<dbReference type="GO" id="GO:0003995">
    <property type="term" value="F:acyl-CoA dehydrogenase activity"/>
    <property type="evidence" value="ECO:0007669"/>
    <property type="project" value="TreeGrafter"/>
</dbReference>
<dbReference type="Pfam" id="PF00441">
    <property type="entry name" value="Acyl-CoA_dh_1"/>
    <property type="match status" value="1"/>
</dbReference>
<name>A0A329CWF5_9BURK</name>
<dbReference type="SUPFAM" id="SSF56645">
    <property type="entry name" value="Acyl-CoA dehydrogenase NM domain-like"/>
    <property type="match status" value="1"/>
</dbReference>
<reference evidence="8 9" key="1">
    <citation type="submission" date="2018-06" db="EMBL/GenBank/DDBJ databases">
        <title>Genomic Encyclopedia of Type Strains, Phase III (KMG-III): the genomes of soil and plant-associated and newly described type strains.</title>
        <authorList>
            <person name="Whitman W."/>
        </authorList>
    </citation>
    <scope>NUCLEOTIDE SEQUENCE [LARGE SCALE GENOMIC DNA]</scope>
    <source>
        <strain evidence="8 9">LMG 23644</strain>
    </source>
</reference>
<evidence type="ECO:0000256" key="1">
    <source>
        <dbReference type="ARBA" id="ARBA00001974"/>
    </source>
</evidence>
<dbReference type="Gene3D" id="1.20.140.10">
    <property type="entry name" value="Butyryl-CoA Dehydrogenase, subunit A, domain 3"/>
    <property type="match status" value="1"/>
</dbReference>
<dbReference type="InterPro" id="IPR013786">
    <property type="entry name" value="AcylCoA_DH/ox_N"/>
</dbReference>
<evidence type="ECO:0000259" key="6">
    <source>
        <dbReference type="Pfam" id="PF02770"/>
    </source>
</evidence>
<sequence length="385" mass="42287">MFHDWTPEQLILRERFAAVGEQLAKARDQQPEGFDYAGWNRLRDERLWHLVVPRDYGGDGEDWWGFTAALDGLSSTIRTPELLLSVIAQAGMVRAMVRHGSPLQKERYLAAIMRGKISATGIAEPSTGTDVRSIDTTLSESPDGYRLNGSKYNIAHAPIMDFILVVSRLERRESSNIALVLLDRDTPGLVIGAQDDKLGNRNLPTGELRFEDIHVDASQILGQAGRGLGHLIDIISLGRLYYGLVAANLPLPFVDEAMHYAARRTSFKSTIDSHQYIQKRLVDMKIGMERSRWAAYGALGRLLNAHPEALLACSVAKLVGASDLIDNATSLVKLYGSIGYHNGGIATLLKDAMGFASVGGTEEMHRKNIFNQMQRLAGSASSSQG</sequence>
<proteinExistence type="inferred from homology"/>
<organism evidence="8 9">
    <name type="scientific">Paraburkholderia bryophila</name>
    <dbReference type="NCBI Taxonomy" id="420952"/>
    <lineage>
        <taxon>Bacteria</taxon>
        <taxon>Pseudomonadati</taxon>
        <taxon>Pseudomonadota</taxon>
        <taxon>Betaproteobacteria</taxon>
        <taxon>Burkholderiales</taxon>
        <taxon>Burkholderiaceae</taxon>
        <taxon>Paraburkholderia</taxon>
    </lineage>
</organism>